<evidence type="ECO:0000313" key="8">
    <source>
        <dbReference type="Proteomes" id="UP000503004"/>
    </source>
</evidence>
<dbReference type="Pfam" id="PF06803">
    <property type="entry name" value="DUF1232"/>
    <property type="match status" value="1"/>
</dbReference>
<keyword evidence="4 5" id="KW-0472">Membrane</keyword>
<evidence type="ECO:0000256" key="4">
    <source>
        <dbReference type="ARBA" id="ARBA00023136"/>
    </source>
</evidence>
<evidence type="ECO:0000256" key="3">
    <source>
        <dbReference type="ARBA" id="ARBA00022989"/>
    </source>
</evidence>
<keyword evidence="3 5" id="KW-1133">Transmembrane helix</keyword>
<evidence type="ECO:0000259" key="6">
    <source>
        <dbReference type="Pfam" id="PF06803"/>
    </source>
</evidence>
<reference evidence="8" key="1">
    <citation type="submission" date="2019-12" db="EMBL/GenBank/DDBJ databases">
        <authorList>
            <person name="Awala S.I."/>
            <person name="Rhee S.K."/>
        </authorList>
    </citation>
    <scope>NUCLEOTIDE SEQUENCE [LARGE SCALE GENOMIC DNA]</scope>
    <source>
        <strain evidence="8">IM1</strain>
    </source>
</reference>
<dbReference type="KEGG" id="metu:GNH96_02910"/>
<dbReference type="AlphaFoldDB" id="A0A858Q5G1"/>
<keyword evidence="2 5" id="KW-0812">Transmembrane</keyword>
<dbReference type="InterPro" id="IPR010652">
    <property type="entry name" value="DUF1232"/>
</dbReference>
<comment type="subcellular location">
    <subcellularLocation>
        <location evidence="1">Endomembrane system</location>
        <topology evidence="1">Multi-pass membrane protein</topology>
    </subcellularLocation>
</comment>
<sequence length="147" mass="16156">MILTEKTVHDSVAFARARSKADEYAGDPGKLSSLLDKASKKAEAKKGPLSEVRDSLMACLRLLRACAQKRYSLPWQSLSLIVAAVVYFVMPVDLIPDFILSLGFADDAALLAWTFRQVRSDLDDFRRWEMAQEAADQSAGSDAAEAS</sequence>
<evidence type="ECO:0000256" key="5">
    <source>
        <dbReference type="SAM" id="Phobius"/>
    </source>
</evidence>
<evidence type="ECO:0000256" key="2">
    <source>
        <dbReference type="ARBA" id="ARBA00022692"/>
    </source>
</evidence>
<dbReference type="EMBL" id="CP046565">
    <property type="protein sequence ID" value="QJD29023.1"/>
    <property type="molecule type" value="Genomic_DNA"/>
</dbReference>
<dbReference type="RefSeq" id="WP_169602135.1">
    <property type="nucleotide sequence ID" value="NZ_CP046565.1"/>
</dbReference>
<organism evidence="7 8">
    <name type="scientific">Methylococcus geothermalis</name>
    <dbReference type="NCBI Taxonomy" id="2681310"/>
    <lineage>
        <taxon>Bacteria</taxon>
        <taxon>Pseudomonadati</taxon>
        <taxon>Pseudomonadota</taxon>
        <taxon>Gammaproteobacteria</taxon>
        <taxon>Methylococcales</taxon>
        <taxon>Methylococcaceae</taxon>
        <taxon>Methylococcus</taxon>
    </lineage>
</organism>
<evidence type="ECO:0000256" key="1">
    <source>
        <dbReference type="ARBA" id="ARBA00004127"/>
    </source>
</evidence>
<dbReference type="GO" id="GO:0012505">
    <property type="term" value="C:endomembrane system"/>
    <property type="evidence" value="ECO:0007669"/>
    <property type="project" value="UniProtKB-SubCell"/>
</dbReference>
<accession>A0A858Q5G1</accession>
<keyword evidence="8" id="KW-1185">Reference proteome</keyword>
<proteinExistence type="predicted"/>
<dbReference type="Proteomes" id="UP000503004">
    <property type="component" value="Chromosome"/>
</dbReference>
<evidence type="ECO:0000313" key="7">
    <source>
        <dbReference type="EMBL" id="QJD29023.1"/>
    </source>
</evidence>
<gene>
    <name evidence="7" type="ORF">GNH96_02910</name>
</gene>
<feature type="transmembrane region" description="Helical" evidence="5">
    <location>
        <begin position="71"/>
        <end position="92"/>
    </location>
</feature>
<protein>
    <submittedName>
        <fullName evidence="7">DUF1232 domain-containing protein</fullName>
    </submittedName>
</protein>
<feature type="domain" description="DUF1232" evidence="6">
    <location>
        <begin position="80"/>
        <end position="113"/>
    </location>
</feature>
<name>A0A858Q5G1_9GAMM</name>